<dbReference type="AlphaFoldDB" id="A0A5C6N1V5"/>
<dbReference type="EMBL" id="RHFK02000017">
    <property type="protein sequence ID" value="TWW61574.1"/>
    <property type="molecule type" value="Genomic_DNA"/>
</dbReference>
<sequence>MFRAIARLLFGGEEQTPDDFKSGEMAAEEWQVVSHQEADSAENQGPEQTPVEQSGSAHPQDTLANKGALNVISVVDPEPTGQSSSAHPAVAGAAPQLKPLTVVEQLTLVQKARTWADRHHVTRNTLQRHNRVRLGVQQSLFHLQQPGRRSLAH</sequence>
<accession>A0A5C6N1V5</accession>
<reference evidence="2 3" key="1">
    <citation type="submission" date="2019-04" db="EMBL/GenBank/DDBJ databases">
        <title>Chromosome genome assembly for Takifugu flavidus.</title>
        <authorList>
            <person name="Xiao S."/>
        </authorList>
    </citation>
    <scope>NUCLEOTIDE SEQUENCE [LARGE SCALE GENOMIC DNA]</scope>
    <source>
        <strain evidence="2">HTHZ2018</strain>
        <tissue evidence="2">Muscle</tissue>
    </source>
</reference>
<keyword evidence="3" id="KW-1185">Reference proteome</keyword>
<evidence type="ECO:0000313" key="2">
    <source>
        <dbReference type="EMBL" id="TWW61574.1"/>
    </source>
</evidence>
<organism evidence="2 3">
    <name type="scientific">Takifugu flavidus</name>
    <name type="common">sansaifugu</name>
    <dbReference type="NCBI Taxonomy" id="433684"/>
    <lineage>
        <taxon>Eukaryota</taxon>
        <taxon>Metazoa</taxon>
        <taxon>Chordata</taxon>
        <taxon>Craniata</taxon>
        <taxon>Vertebrata</taxon>
        <taxon>Euteleostomi</taxon>
        <taxon>Actinopterygii</taxon>
        <taxon>Neopterygii</taxon>
        <taxon>Teleostei</taxon>
        <taxon>Neoteleostei</taxon>
        <taxon>Acanthomorphata</taxon>
        <taxon>Eupercaria</taxon>
        <taxon>Tetraodontiformes</taxon>
        <taxon>Tetradontoidea</taxon>
        <taxon>Tetraodontidae</taxon>
        <taxon>Takifugu</taxon>
    </lineage>
</organism>
<gene>
    <name evidence="2" type="ORF">D4764_04G0002210</name>
</gene>
<evidence type="ECO:0000313" key="3">
    <source>
        <dbReference type="Proteomes" id="UP000324091"/>
    </source>
</evidence>
<comment type="caution">
    <text evidence="2">The sequence shown here is derived from an EMBL/GenBank/DDBJ whole genome shotgun (WGS) entry which is preliminary data.</text>
</comment>
<dbReference type="Proteomes" id="UP000324091">
    <property type="component" value="Chromosome 4"/>
</dbReference>
<protein>
    <submittedName>
        <fullName evidence="2">Uncharacterized protein</fullName>
    </submittedName>
</protein>
<evidence type="ECO:0000256" key="1">
    <source>
        <dbReference type="SAM" id="MobiDB-lite"/>
    </source>
</evidence>
<name>A0A5C6N1V5_9TELE</name>
<feature type="region of interest" description="Disordered" evidence="1">
    <location>
        <begin position="13"/>
        <end position="91"/>
    </location>
</feature>
<proteinExistence type="predicted"/>
<feature type="compositionally biased region" description="Polar residues" evidence="1">
    <location>
        <begin position="41"/>
        <end position="63"/>
    </location>
</feature>